<comment type="cofactor">
    <cofactor evidence="12 13">
        <name>Zn(2+)</name>
        <dbReference type="ChEBI" id="CHEBI:29105"/>
    </cofactor>
    <text evidence="12 13">Binds 1 zinc ion per monomer.</text>
</comment>
<reference evidence="17" key="1">
    <citation type="journal article" date="2019" name="Int. J. Syst. Evol. Microbiol.">
        <title>The Global Catalogue of Microorganisms (GCM) 10K type strain sequencing project: providing services to taxonomists for standard genome sequencing and annotation.</title>
        <authorList>
            <consortium name="The Broad Institute Genomics Platform"/>
            <consortium name="The Broad Institute Genome Sequencing Center for Infectious Disease"/>
            <person name="Wu L."/>
            <person name="Ma J."/>
        </authorList>
    </citation>
    <scope>NUCLEOTIDE SEQUENCE [LARGE SCALE GENOMIC DNA]</scope>
    <source>
        <strain evidence="17">CCUG 56401</strain>
    </source>
</reference>
<evidence type="ECO:0000256" key="6">
    <source>
        <dbReference type="ARBA" id="ARBA00022723"/>
    </source>
</evidence>
<dbReference type="RefSeq" id="WP_263251566.1">
    <property type="nucleotide sequence ID" value="NZ_BAABLT010000046.1"/>
</dbReference>
<evidence type="ECO:0000256" key="12">
    <source>
        <dbReference type="HAMAP-Rule" id="MF_00974"/>
    </source>
</evidence>
<dbReference type="InterPro" id="IPR036977">
    <property type="entry name" value="DNA_primase_Znf_CHC2"/>
</dbReference>
<dbReference type="InterPro" id="IPR034151">
    <property type="entry name" value="TOPRIM_DnaG_bac"/>
</dbReference>
<evidence type="ECO:0000256" key="7">
    <source>
        <dbReference type="ARBA" id="ARBA00022771"/>
    </source>
</evidence>
<evidence type="ECO:0000256" key="9">
    <source>
        <dbReference type="ARBA" id="ARBA00022842"/>
    </source>
</evidence>
<dbReference type="SUPFAM" id="SSF57783">
    <property type="entry name" value="Zinc beta-ribbon"/>
    <property type="match status" value="1"/>
</dbReference>
<keyword evidence="11 12" id="KW-0804">Transcription</keyword>
<dbReference type="InterPro" id="IPR030846">
    <property type="entry name" value="DnaG_bac"/>
</dbReference>
<keyword evidence="6 12" id="KW-0479">Metal-binding</keyword>
<keyword evidence="5 12" id="KW-0235">DNA replication</keyword>
<evidence type="ECO:0000256" key="2">
    <source>
        <dbReference type="ARBA" id="ARBA00022515"/>
    </source>
</evidence>
<dbReference type="InterPro" id="IPR019475">
    <property type="entry name" value="DNA_primase_DnaB-bd"/>
</dbReference>
<dbReference type="Pfam" id="PF10410">
    <property type="entry name" value="DnaB_bind"/>
    <property type="match status" value="1"/>
</dbReference>
<evidence type="ECO:0000256" key="10">
    <source>
        <dbReference type="ARBA" id="ARBA00023125"/>
    </source>
</evidence>
<dbReference type="HAMAP" id="MF_00974">
    <property type="entry name" value="DNA_primase_DnaG"/>
    <property type="match status" value="1"/>
</dbReference>
<keyword evidence="10 12" id="KW-0238">DNA-binding</keyword>
<dbReference type="NCBIfam" id="TIGR01391">
    <property type="entry name" value="dnaG"/>
    <property type="match status" value="1"/>
</dbReference>
<dbReference type="CDD" id="cd03364">
    <property type="entry name" value="TOPRIM_DnaG_primases"/>
    <property type="match status" value="1"/>
</dbReference>
<gene>
    <name evidence="12 16" type="primary">dnaG</name>
    <name evidence="16" type="ORF">ACFQ16_20775</name>
</gene>
<feature type="domain" description="Toprim" evidence="15">
    <location>
        <begin position="262"/>
        <end position="348"/>
    </location>
</feature>
<dbReference type="SMART" id="SM00766">
    <property type="entry name" value="DnaG_DnaB_bind"/>
    <property type="match status" value="1"/>
</dbReference>
<evidence type="ECO:0000256" key="3">
    <source>
        <dbReference type="ARBA" id="ARBA00022679"/>
    </source>
</evidence>
<keyword evidence="1 12" id="KW-0240">DNA-directed RNA polymerase</keyword>
<evidence type="ECO:0000256" key="5">
    <source>
        <dbReference type="ARBA" id="ARBA00022705"/>
    </source>
</evidence>
<comment type="similarity">
    <text evidence="12 13">Belongs to the DnaG primase family.</text>
</comment>
<organism evidence="16 17">
    <name type="scientific">Saccharopolyspora rosea</name>
    <dbReference type="NCBI Taxonomy" id="524884"/>
    <lineage>
        <taxon>Bacteria</taxon>
        <taxon>Bacillati</taxon>
        <taxon>Actinomycetota</taxon>
        <taxon>Actinomycetes</taxon>
        <taxon>Pseudonocardiales</taxon>
        <taxon>Pseudonocardiaceae</taxon>
        <taxon>Saccharopolyspora</taxon>
    </lineage>
</organism>
<keyword evidence="2 12" id="KW-0639">Primosome</keyword>
<evidence type="ECO:0000259" key="15">
    <source>
        <dbReference type="PROSITE" id="PS50880"/>
    </source>
</evidence>
<dbReference type="PANTHER" id="PTHR30313">
    <property type="entry name" value="DNA PRIMASE"/>
    <property type="match status" value="1"/>
</dbReference>
<evidence type="ECO:0000313" key="17">
    <source>
        <dbReference type="Proteomes" id="UP001597018"/>
    </source>
</evidence>
<evidence type="ECO:0000256" key="1">
    <source>
        <dbReference type="ARBA" id="ARBA00022478"/>
    </source>
</evidence>
<dbReference type="Gene3D" id="3.90.580.10">
    <property type="entry name" value="Zinc finger, CHC2-type domain"/>
    <property type="match status" value="1"/>
</dbReference>
<sequence length="630" mass="69235">MAGRIRESDIAEVRDRIRIDDVVGEYVALRNAGGGAQKGLCPFHDEKTPSFNVRPSHGTFHCFGCGEGGDVIAFLMKIEHIGFVESVERLADRAGLQLTYEGGRPGPQRDRGTRARMVEAHRIAAEFYAEQLRSPEAVKAREYLAERGFDEAAADRFGCGFAPSGWDKLTKLLLGKGFELDELIKSGLSREGRRGPIDRFHRRLLWPLKDLGGDVVGFGARRLFDDDPIEAKYVNTSATPIFNKSQVLFGIDLAKREIAKRRQAVVVEGYTDVMAMHLAGVPTAIASCGTAFGDEHISVLRRLMMDDDAFRGEVIFTFDGDEAGQKAALKAFDGEQQFAGQTYVAITPDGMDPCELRQAKSDAAVRDLVARRRPLFEFAIRSLLGDYDLDSVDGRVAALKRTVPLVAQIKDPAARDGYAAKLAWWAGWNDENQVVRRVREASGAPVKNKRRPRRNSGQQPLGIEVDLPKRPPRHDPRWSQREALKAALQVPALAGPLYDSLPDEAFTEPAYAELHGAILAAGGTTAGRSGAAFVDAVSQQCQSQVARSLLTELAVEQLEIKSVDDPRYVSAVIARLQEGLVSRQIADIKSKVQRMSPLDDAEEYNALFGDLVALEGYRKALLEQAMGGME</sequence>
<dbReference type="InterPro" id="IPR050219">
    <property type="entry name" value="DnaG_primase"/>
</dbReference>
<dbReference type="InterPro" id="IPR006171">
    <property type="entry name" value="TOPRIM_dom"/>
</dbReference>
<keyword evidence="9" id="KW-0460">Magnesium</keyword>
<dbReference type="SMART" id="SM00400">
    <property type="entry name" value="ZnF_CHCC"/>
    <property type="match status" value="1"/>
</dbReference>
<evidence type="ECO:0000256" key="4">
    <source>
        <dbReference type="ARBA" id="ARBA00022695"/>
    </source>
</evidence>
<dbReference type="Gene3D" id="3.90.980.10">
    <property type="entry name" value="DNA primase, catalytic core, N-terminal domain"/>
    <property type="match status" value="1"/>
</dbReference>
<keyword evidence="8 12" id="KW-0862">Zinc</keyword>
<dbReference type="Gene3D" id="3.40.1360.10">
    <property type="match status" value="1"/>
</dbReference>
<feature type="zinc finger region" description="CHC2-type" evidence="12">
    <location>
        <begin position="41"/>
        <end position="65"/>
    </location>
</feature>
<keyword evidence="17" id="KW-1185">Reference proteome</keyword>
<feature type="region of interest" description="Disordered" evidence="14">
    <location>
        <begin position="440"/>
        <end position="479"/>
    </location>
</feature>
<keyword evidence="3 12" id="KW-0808">Transferase</keyword>
<evidence type="ECO:0000256" key="8">
    <source>
        <dbReference type="ARBA" id="ARBA00022833"/>
    </source>
</evidence>
<evidence type="ECO:0000313" key="16">
    <source>
        <dbReference type="EMBL" id="MFD0922186.1"/>
    </source>
</evidence>
<dbReference type="SUPFAM" id="SSF56731">
    <property type="entry name" value="DNA primase core"/>
    <property type="match status" value="1"/>
</dbReference>
<keyword evidence="4 12" id="KW-0548">Nucleotidyltransferase</keyword>
<comment type="domain">
    <text evidence="12">Contains an N-terminal zinc-binding domain, a central core domain that contains the primase activity, and a C-terminal DnaB-binding domain.</text>
</comment>
<evidence type="ECO:0000256" key="11">
    <source>
        <dbReference type="ARBA" id="ARBA00023163"/>
    </source>
</evidence>
<dbReference type="Proteomes" id="UP001597018">
    <property type="component" value="Unassembled WGS sequence"/>
</dbReference>
<protein>
    <recommendedName>
        <fullName evidence="12 13">DNA primase</fullName>
        <ecNumber evidence="12">2.7.7.101</ecNumber>
    </recommendedName>
</protein>
<dbReference type="Pfam" id="PF08278">
    <property type="entry name" value="DnaG_DnaB_bind"/>
    <property type="match status" value="1"/>
</dbReference>
<proteinExistence type="inferred from homology"/>
<dbReference type="EC" id="2.7.7.101" evidence="12"/>
<dbReference type="InterPro" id="IPR013264">
    <property type="entry name" value="DNAG_N"/>
</dbReference>
<evidence type="ECO:0000256" key="14">
    <source>
        <dbReference type="SAM" id="MobiDB-lite"/>
    </source>
</evidence>
<dbReference type="Pfam" id="PF13662">
    <property type="entry name" value="Toprim_4"/>
    <property type="match status" value="1"/>
</dbReference>
<dbReference type="InterPro" id="IPR002694">
    <property type="entry name" value="Znf_CHC2"/>
</dbReference>
<dbReference type="Pfam" id="PF08275">
    <property type="entry name" value="DNAG_N"/>
    <property type="match status" value="1"/>
</dbReference>
<dbReference type="PIRSF" id="PIRSF002811">
    <property type="entry name" value="DnaG"/>
    <property type="match status" value="1"/>
</dbReference>
<evidence type="ECO:0000256" key="13">
    <source>
        <dbReference type="PIRNR" id="PIRNR002811"/>
    </source>
</evidence>
<dbReference type="EMBL" id="JBHTIW010000018">
    <property type="protein sequence ID" value="MFD0922186.1"/>
    <property type="molecule type" value="Genomic_DNA"/>
</dbReference>
<keyword evidence="7 12" id="KW-0863">Zinc-finger</keyword>
<comment type="catalytic activity">
    <reaction evidence="12">
        <text>ssDNA + n NTP = ssDNA/pppN(pN)n-1 hybrid + (n-1) diphosphate.</text>
        <dbReference type="EC" id="2.7.7.101"/>
    </reaction>
</comment>
<comment type="function">
    <text evidence="12 13">RNA polymerase that catalyzes the synthesis of short RNA molecules used as primers for DNA polymerase during DNA replication.</text>
</comment>
<comment type="subunit">
    <text evidence="12">Monomer. Interacts with DnaB.</text>
</comment>
<dbReference type="InterPro" id="IPR006295">
    <property type="entry name" value="DNA_primase_DnaG"/>
</dbReference>
<dbReference type="SMART" id="SM00493">
    <property type="entry name" value="TOPRIM"/>
    <property type="match status" value="1"/>
</dbReference>
<dbReference type="PROSITE" id="PS50880">
    <property type="entry name" value="TOPRIM"/>
    <property type="match status" value="1"/>
</dbReference>
<dbReference type="PANTHER" id="PTHR30313:SF2">
    <property type="entry name" value="DNA PRIMASE"/>
    <property type="match status" value="1"/>
</dbReference>
<accession>A0ABW3FUW4</accession>
<feature type="compositionally biased region" description="Basic and acidic residues" evidence="14">
    <location>
        <begin position="466"/>
        <end position="479"/>
    </location>
</feature>
<dbReference type="InterPro" id="IPR013173">
    <property type="entry name" value="DNA_primase_DnaG_DnaB-bd_dom"/>
</dbReference>
<name>A0ABW3FUW4_9PSEU</name>
<dbReference type="InterPro" id="IPR037068">
    <property type="entry name" value="DNA_primase_core_N_sf"/>
</dbReference>
<comment type="caution">
    <text evidence="16">The sequence shown here is derived from an EMBL/GenBank/DDBJ whole genome shotgun (WGS) entry which is preliminary data.</text>
</comment>
<dbReference type="Pfam" id="PF01807">
    <property type="entry name" value="Zn_ribbon_DnaG"/>
    <property type="match status" value="1"/>
</dbReference>